<feature type="domain" description="Protein kinase" evidence="8">
    <location>
        <begin position="26"/>
        <end position="282"/>
    </location>
</feature>
<dbReference type="SMART" id="SM00220">
    <property type="entry name" value="S_TKc"/>
    <property type="match status" value="1"/>
</dbReference>
<dbReference type="Gene3D" id="1.10.510.10">
    <property type="entry name" value="Transferase(Phosphotransferase) domain 1"/>
    <property type="match status" value="1"/>
</dbReference>
<feature type="region of interest" description="Disordered" evidence="7">
    <location>
        <begin position="451"/>
        <end position="493"/>
    </location>
</feature>
<evidence type="ECO:0000256" key="4">
    <source>
        <dbReference type="ARBA" id="ARBA00022741"/>
    </source>
</evidence>
<dbReference type="InterPro" id="IPR008271">
    <property type="entry name" value="Ser/Thr_kinase_AS"/>
</dbReference>
<dbReference type="PROSITE" id="PS50011">
    <property type="entry name" value="PROTEIN_KINASE_DOM"/>
    <property type="match status" value="1"/>
</dbReference>
<keyword evidence="2" id="KW-0723">Serine/threonine-protein kinase</keyword>
<feature type="region of interest" description="Disordered" evidence="7">
    <location>
        <begin position="391"/>
        <end position="417"/>
    </location>
</feature>
<keyword evidence="5" id="KW-0418">Kinase</keyword>
<evidence type="ECO:0000259" key="8">
    <source>
        <dbReference type="PROSITE" id="PS50011"/>
    </source>
</evidence>
<evidence type="ECO:0000256" key="1">
    <source>
        <dbReference type="ARBA" id="ARBA00012513"/>
    </source>
</evidence>
<protein>
    <recommendedName>
        <fullName evidence="1">non-specific serine/threonine protein kinase</fullName>
        <ecNumber evidence="1">2.7.11.1</ecNumber>
    </recommendedName>
</protein>
<gene>
    <name evidence="9" type="ORF">JO380_000539</name>
</gene>
<accession>A0ABU0GFM0</accession>
<evidence type="ECO:0000256" key="6">
    <source>
        <dbReference type="ARBA" id="ARBA00022840"/>
    </source>
</evidence>
<evidence type="ECO:0000313" key="9">
    <source>
        <dbReference type="EMBL" id="MDQ0424158.1"/>
    </source>
</evidence>
<dbReference type="GO" id="GO:0016740">
    <property type="term" value="F:transferase activity"/>
    <property type="evidence" value="ECO:0007669"/>
    <property type="project" value="UniProtKB-KW"/>
</dbReference>
<keyword evidence="10" id="KW-1185">Reference proteome</keyword>
<keyword evidence="3 9" id="KW-0808">Transferase</keyword>
<proteinExistence type="predicted"/>
<evidence type="ECO:0000256" key="7">
    <source>
        <dbReference type="SAM" id="MobiDB-lite"/>
    </source>
</evidence>
<dbReference type="Proteomes" id="UP001240250">
    <property type="component" value="Unassembled WGS sequence"/>
</dbReference>
<evidence type="ECO:0000256" key="5">
    <source>
        <dbReference type="ARBA" id="ARBA00022777"/>
    </source>
</evidence>
<dbReference type="InterPro" id="IPR011009">
    <property type="entry name" value="Kinase-like_dom_sf"/>
</dbReference>
<dbReference type="SUPFAM" id="SSF56112">
    <property type="entry name" value="Protein kinase-like (PK-like)"/>
    <property type="match status" value="1"/>
</dbReference>
<feature type="compositionally biased region" description="Low complexity" evidence="7">
    <location>
        <begin position="314"/>
        <end position="358"/>
    </location>
</feature>
<dbReference type="PROSITE" id="PS00108">
    <property type="entry name" value="PROTEIN_KINASE_ST"/>
    <property type="match status" value="1"/>
</dbReference>
<dbReference type="CDD" id="cd14014">
    <property type="entry name" value="STKc_PknB_like"/>
    <property type="match status" value="1"/>
</dbReference>
<evidence type="ECO:0000256" key="3">
    <source>
        <dbReference type="ARBA" id="ARBA00022679"/>
    </source>
</evidence>
<feature type="compositionally biased region" description="Low complexity" evidence="7">
    <location>
        <begin position="406"/>
        <end position="415"/>
    </location>
</feature>
<name>A0ABU0GFM0_9CELL</name>
<dbReference type="EMBL" id="JAUSVM010000001">
    <property type="protein sequence ID" value="MDQ0424158.1"/>
    <property type="molecule type" value="Genomic_DNA"/>
</dbReference>
<dbReference type="PANTHER" id="PTHR43289:SF6">
    <property type="entry name" value="SERINE_THREONINE-PROTEIN KINASE NEKL-3"/>
    <property type="match status" value="1"/>
</dbReference>
<evidence type="ECO:0000256" key="2">
    <source>
        <dbReference type="ARBA" id="ARBA00022527"/>
    </source>
</evidence>
<keyword evidence="4" id="KW-0547">Nucleotide-binding</keyword>
<organism evidence="9 10">
    <name type="scientific">Cellulomonas iranensis</name>
    <dbReference type="NCBI Taxonomy" id="76862"/>
    <lineage>
        <taxon>Bacteria</taxon>
        <taxon>Bacillati</taxon>
        <taxon>Actinomycetota</taxon>
        <taxon>Actinomycetes</taxon>
        <taxon>Micrococcales</taxon>
        <taxon>Cellulomonadaceae</taxon>
        <taxon>Cellulomonas</taxon>
    </lineage>
</organism>
<dbReference type="Gene3D" id="3.30.200.20">
    <property type="entry name" value="Phosphorylase Kinase, domain 1"/>
    <property type="match status" value="1"/>
</dbReference>
<dbReference type="EC" id="2.7.11.1" evidence="1"/>
<dbReference type="PANTHER" id="PTHR43289">
    <property type="entry name" value="MITOGEN-ACTIVATED PROTEIN KINASE KINASE KINASE 20-RELATED"/>
    <property type="match status" value="1"/>
</dbReference>
<evidence type="ECO:0000313" key="10">
    <source>
        <dbReference type="Proteomes" id="UP001240250"/>
    </source>
</evidence>
<sequence length="581" mass="59875">MDDDELWAPTPTRTTRVDVDLGLPGYTDLREVARGGDSVVYRAHQPALHRDVAIKVLLETDPATRARFARELEITVRLGRQHPHVVTVLDTGTTAQGHPCLVMDFHDLGSLHDRLRSHGPLPVAEVVAAGTAVADALAFAHAHGVLHRDVKPQNVLLLPTSYVLTDFGIARMADAGHTASLERFSYRHASPQVLDGLEPTAADDVWSLGSTLSTLLDGRAPFAAPDPDDDTALGYLRRVRTGERRPVRRDDVPAALLAVVDRCLAPAREDRFASAADVHAALLALPTETRSWSPGGAPATPAPSPTDAARRAAAEAATPAGAAAAPAVDPAPGTGTPATSDAAPAAAPVAARGGTLPPLELPPVQPEDDRALAPSALSLLHAPVPAAVGADDEATGLHPAPPGLPPRTADAPDATAGGGRGGWVRVAAFVGGAILLGSAVGVGVTTWASARQAPGTAQPTPSPTPTAAEVPVREDPVPSPTGPLQPEVSDPGVTPTDLVAVDRGTSVELSWGDPTGGGATFVVVDPLDDPPRALVSLPAGATTYTVEGVDPQSPRVCLRVVAILTEDTQRRGISDEACVDR</sequence>
<dbReference type="RefSeq" id="WP_307415766.1">
    <property type="nucleotide sequence ID" value="NZ_JAUSVM010000001.1"/>
</dbReference>
<reference evidence="9 10" key="1">
    <citation type="submission" date="2023-07" db="EMBL/GenBank/DDBJ databases">
        <title>Sequencing the genomes of 1000 actinobacteria strains.</title>
        <authorList>
            <person name="Klenk H.-P."/>
        </authorList>
    </citation>
    <scope>NUCLEOTIDE SEQUENCE [LARGE SCALE GENOMIC DNA]</scope>
    <source>
        <strain evidence="9 10">DSM 14785</strain>
    </source>
</reference>
<feature type="region of interest" description="Disordered" evidence="7">
    <location>
        <begin position="289"/>
        <end position="369"/>
    </location>
</feature>
<keyword evidence="6" id="KW-0067">ATP-binding</keyword>
<comment type="caution">
    <text evidence="9">The sequence shown here is derived from an EMBL/GenBank/DDBJ whole genome shotgun (WGS) entry which is preliminary data.</text>
</comment>
<dbReference type="InterPro" id="IPR000719">
    <property type="entry name" value="Prot_kinase_dom"/>
</dbReference>
<dbReference type="Pfam" id="PF00069">
    <property type="entry name" value="Pkinase"/>
    <property type="match status" value="1"/>
</dbReference>